<dbReference type="GO" id="GO:0017004">
    <property type="term" value="P:cytochrome complex assembly"/>
    <property type="evidence" value="ECO:0007669"/>
    <property type="project" value="UniProtKB-UniRule"/>
</dbReference>
<dbReference type="InterPro" id="IPR045062">
    <property type="entry name" value="Cyt_c_biogenesis_CcsA/CcmC"/>
</dbReference>
<dbReference type="AlphaFoldDB" id="A0A9Y1I495"/>
<feature type="transmembrane region" description="Helical" evidence="6">
    <location>
        <begin position="71"/>
        <end position="89"/>
    </location>
</feature>
<evidence type="ECO:0000256" key="2">
    <source>
        <dbReference type="ARBA" id="ARBA00022692"/>
    </source>
</evidence>
<reference evidence="8" key="1">
    <citation type="journal article" date="2023" name="J. Phycol.">
        <title>Revised classification of the Cyanidiophyceae based on plastid genome data with descriptions of the Cavernulicolales ord. nov. and Galdieriales ord. nov. (Rhodophyta).</title>
        <authorList>
            <person name="Park S.I."/>
            <person name="Cho C.H."/>
            <person name="Ciniglia C."/>
            <person name="Huang T.Y."/>
            <person name="Liu S.L."/>
            <person name="Bustamante D.E."/>
            <person name="Calderon M.S."/>
            <person name="Mansilla A."/>
            <person name="McDermott T."/>
            <person name="Andersen R.A."/>
            <person name="Yoon H.S."/>
        </authorList>
    </citation>
    <scope>NUCLEOTIDE SEQUENCE</scope>
</reference>
<dbReference type="GO" id="GO:0042651">
    <property type="term" value="C:thylakoid membrane"/>
    <property type="evidence" value="ECO:0007669"/>
    <property type="project" value="UniProtKB-UniRule"/>
</dbReference>
<evidence type="ECO:0000256" key="6">
    <source>
        <dbReference type="HAMAP-Rule" id="MF_01391"/>
    </source>
</evidence>
<geneLocation type="plastid" evidence="8"/>
<feature type="domain" description="Cytochrome c assembly protein" evidence="7">
    <location>
        <begin position="70"/>
        <end position="294"/>
    </location>
</feature>
<dbReference type="Pfam" id="PF01578">
    <property type="entry name" value="Cytochrom_C_asm"/>
    <property type="match status" value="1"/>
</dbReference>
<keyword evidence="5 6" id="KW-0472">Membrane</keyword>
<dbReference type="GO" id="GO:0020037">
    <property type="term" value="F:heme binding"/>
    <property type="evidence" value="ECO:0007669"/>
    <property type="project" value="InterPro"/>
</dbReference>
<dbReference type="EMBL" id="OP616817">
    <property type="protein sequence ID" value="WDB00023.1"/>
    <property type="molecule type" value="Genomic_DNA"/>
</dbReference>
<proteinExistence type="inferred from homology"/>
<evidence type="ECO:0000256" key="1">
    <source>
        <dbReference type="ARBA" id="ARBA00004141"/>
    </source>
</evidence>
<evidence type="ECO:0000256" key="5">
    <source>
        <dbReference type="ARBA" id="ARBA00023136"/>
    </source>
</evidence>
<dbReference type="NCBIfam" id="TIGR03144">
    <property type="entry name" value="cytochr_II_ccsB"/>
    <property type="match status" value="1"/>
</dbReference>
<feature type="transmembrane region" description="Helical" evidence="6">
    <location>
        <begin position="269"/>
        <end position="290"/>
    </location>
</feature>
<feature type="transmembrane region" description="Helical" evidence="6">
    <location>
        <begin position="209"/>
        <end position="227"/>
    </location>
</feature>
<comment type="similarity">
    <text evidence="6">Belongs to the CcmF/CycK/Ccl1/NrfE/CcsA family.</text>
</comment>
<dbReference type="PANTHER" id="PTHR30071">
    <property type="entry name" value="HEME EXPORTER PROTEIN C"/>
    <property type="match status" value="1"/>
</dbReference>
<evidence type="ECO:0000259" key="7">
    <source>
        <dbReference type="Pfam" id="PF01578"/>
    </source>
</evidence>
<keyword evidence="8" id="KW-0934">Plastid</keyword>
<feature type="transmembrane region" description="Helical" evidence="6">
    <location>
        <begin position="136"/>
        <end position="163"/>
    </location>
</feature>
<feature type="transmembrane region" description="Helical" evidence="6">
    <location>
        <begin position="40"/>
        <end position="59"/>
    </location>
</feature>
<protein>
    <recommendedName>
        <fullName evidence="6">Cytochrome c biogenesis protein CcsA</fullName>
    </recommendedName>
</protein>
<evidence type="ECO:0000313" key="8">
    <source>
        <dbReference type="EMBL" id="WDB00023.1"/>
    </source>
</evidence>
<keyword evidence="4 6" id="KW-1133">Transmembrane helix</keyword>
<comment type="function">
    <text evidence="6">Required during biogenesis of c-type cytochromes (cytochrome c6 and cytochrome f) at the step of heme attachment.</text>
</comment>
<dbReference type="PANTHER" id="PTHR30071:SF1">
    <property type="entry name" value="CYTOCHROME B_B6 PROTEIN-RELATED"/>
    <property type="match status" value="1"/>
</dbReference>
<evidence type="ECO:0000256" key="3">
    <source>
        <dbReference type="ARBA" id="ARBA00022748"/>
    </source>
</evidence>
<keyword evidence="2 6" id="KW-0812">Transmembrane</keyword>
<comment type="subcellular location">
    <subcellularLocation>
        <location evidence="6">Cellular thylakoid membrane</location>
        <topology evidence="6">Multi-pass membrane protein</topology>
    </subcellularLocation>
    <subcellularLocation>
        <location evidence="1">Membrane</location>
        <topology evidence="1">Multi-pass membrane protein</topology>
    </subcellularLocation>
</comment>
<dbReference type="InterPro" id="IPR017562">
    <property type="entry name" value="Cyt_c_biogenesis_CcsA"/>
</dbReference>
<feature type="transmembrane region" description="Helical" evidence="6">
    <location>
        <begin position="96"/>
        <end position="116"/>
    </location>
</feature>
<dbReference type="InterPro" id="IPR002541">
    <property type="entry name" value="Cyt_c_assembly"/>
</dbReference>
<organism evidence="8">
    <name type="scientific">Cyanidium sp. THAL103</name>
    <dbReference type="NCBI Taxonomy" id="3027999"/>
    <lineage>
        <taxon>Eukaryota</taxon>
        <taxon>Rhodophyta</taxon>
        <taxon>Bangiophyceae</taxon>
        <taxon>Cyanidiales</taxon>
        <taxon>Cyanidiaceae</taxon>
        <taxon>Cyanidium</taxon>
    </lineage>
</organism>
<sequence>MMPINNIINSFIYKVIYITSIIATLNYLRNIITIDYNKNYSFSKINLIICNLSIAMLLVERWYIQGYFPLSNLYESLIFLSWILTLITISIQNNSIIAAAIISPMTTFIIIYWNFIIPNNLKSITSLLPALKSNWLMMHVSIMLVSYGALMTGCLISIAYLIINKRKFLTTHDQNYSTATFANQNIKRILTKTPTKLEEILDNLSYKTISLGFPLLTLGIISGAVWANDAWGNYWSWDPKETWALITWLIFAAYLHTRINNSWKGEKSALLATIGFIVIWTCYLGVNFLAQGLHSYGSINNT</sequence>
<comment type="subunit">
    <text evidence="6">May interact with Ccs1.</text>
</comment>
<accession>A0A9Y1I495</accession>
<name>A0A9Y1I495_9RHOD</name>
<keyword evidence="6" id="KW-0793">Thylakoid</keyword>
<evidence type="ECO:0000256" key="4">
    <source>
        <dbReference type="ARBA" id="ARBA00022989"/>
    </source>
</evidence>
<keyword evidence="3 6" id="KW-0201">Cytochrome c-type biogenesis</keyword>
<feature type="transmembrane region" description="Helical" evidence="6">
    <location>
        <begin position="242"/>
        <end position="257"/>
    </location>
</feature>
<dbReference type="GO" id="GO:0005886">
    <property type="term" value="C:plasma membrane"/>
    <property type="evidence" value="ECO:0007669"/>
    <property type="project" value="TreeGrafter"/>
</dbReference>
<feature type="transmembrane region" description="Helical" evidence="6">
    <location>
        <begin position="6"/>
        <end position="28"/>
    </location>
</feature>
<gene>
    <name evidence="6 8" type="primary">ccsA</name>
    <name evidence="8" type="ORF">CspTHAL103_098</name>
</gene>
<dbReference type="HAMAP" id="MF_01391">
    <property type="entry name" value="CytC_CcsA"/>
    <property type="match status" value="1"/>
</dbReference>